<evidence type="ECO:0000256" key="4">
    <source>
        <dbReference type="ARBA" id="ARBA00022519"/>
    </source>
</evidence>
<dbReference type="PANTHER" id="PTHR30151:SF7">
    <property type="entry name" value="NITRATE IMPORT PERMEASE PROTEIN NRTB"/>
    <property type="match status" value="1"/>
</dbReference>
<feature type="transmembrane region" description="Helical" evidence="9">
    <location>
        <begin position="97"/>
        <end position="118"/>
    </location>
</feature>
<proteinExistence type="inferred from homology"/>
<name>A0A2A6DYU1_9BACL</name>
<dbReference type="GO" id="GO:0006811">
    <property type="term" value="P:monoatomic ion transport"/>
    <property type="evidence" value="ECO:0007669"/>
    <property type="project" value="UniProtKB-KW"/>
</dbReference>
<accession>A0A2A6DYU1</accession>
<dbReference type="SUPFAM" id="SSF161098">
    <property type="entry name" value="MetI-like"/>
    <property type="match status" value="1"/>
</dbReference>
<dbReference type="InterPro" id="IPR000515">
    <property type="entry name" value="MetI-like"/>
</dbReference>
<dbReference type="Proteomes" id="UP000243688">
    <property type="component" value="Unassembled WGS sequence"/>
</dbReference>
<sequence>MSSQIGQNISRPTYGNARRLVITAPGWNTVKKTGYLLGSLTLLLACWEAASRLSGRALPGPADTLGVFWGLLSDPFYNRGPNDKGVALQLLASLQRVFTGFLLGAAVAVPLGIAMGAAPVCRNLLDPIVQILRPVSPLAWFPIGLAAFQAAGPATVFIIFITSLWPTVINTAFGVASLPKDYRNVAAVFRFSKRKYLTKVLLPYALPHMLTGLRLSMGIAWMVIVAAEMLSGGVGIGFFVWDSWNALSVERVISAIALIGLVGLGLDRAFQDLEKRFRDGR</sequence>
<evidence type="ECO:0000256" key="9">
    <source>
        <dbReference type="RuleBase" id="RU363032"/>
    </source>
</evidence>
<comment type="subcellular location">
    <subcellularLocation>
        <location evidence="1">Cell inner membrane</location>
        <topology evidence="1">Multi-pass membrane protein</topology>
    </subcellularLocation>
    <subcellularLocation>
        <location evidence="9">Cell membrane</location>
        <topology evidence="9">Multi-pass membrane protein</topology>
    </subcellularLocation>
</comment>
<dbReference type="Gene3D" id="1.10.3720.10">
    <property type="entry name" value="MetI-like"/>
    <property type="match status" value="1"/>
</dbReference>
<evidence type="ECO:0000256" key="5">
    <source>
        <dbReference type="ARBA" id="ARBA00022692"/>
    </source>
</evidence>
<comment type="caution">
    <text evidence="11">The sequence shown here is derived from an EMBL/GenBank/DDBJ whole genome shotgun (WGS) entry which is preliminary data.</text>
</comment>
<evidence type="ECO:0000256" key="3">
    <source>
        <dbReference type="ARBA" id="ARBA00022475"/>
    </source>
</evidence>
<keyword evidence="6 9" id="KW-1133">Transmembrane helix</keyword>
<comment type="similarity">
    <text evidence="9">Belongs to the binding-protein-dependent transport system permease family.</text>
</comment>
<dbReference type="GO" id="GO:0015112">
    <property type="term" value="F:nitrate transmembrane transporter activity"/>
    <property type="evidence" value="ECO:0007669"/>
    <property type="project" value="InterPro"/>
</dbReference>
<keyword evidence="7" id="KW-0406">Ion transport</keyword>
<organism evidence="11 12">
    <name type="scientific">Candidatus Reconcilbacillus cellulovorans</name>
    <dbReference type="NCBI Taxonomy" id="1906605"/>
    <lineage>
        <taxon>Bacteria</taxon>
        <taxon>Bacillati</taxon>
        <taxon>Bacillota</taxon>
        <taxon>Bacilli</taxon>
        <taxon>Bacillales</taxon>
        <taxon>Paenibacillaceae</taxon>
        <taxon>Candidatus Reconcilbacillus</taxon>
    </lineage>
</organism>
<dbReference type="Pfam" id="PF00528">
    <property type="entry name" value="BPD_transp_1"/>
    <property type="match status" value="1"/>
</dbReference>
<evidence type="ECO:0000256" key="6">
    <source>
        <dbReference type="ARBA" id="ARBA00022989"/>
    </source>
</evidence>
<dbReference type="GO" id="GO:0005886">
    <property type="term" value="C:plasma membrane"/>
    <property type="evidence" value="ECO:0007669"/>
    <property type="project" value="UniProtKB-SubCell"/>
</dbReference>
<gene>
    <name evidence="11" type="ORF">BLM47_10185</name>
</gene>
<evidence type="ECO:0000256" key="8">
    <source>
        <dbReference type="ARBA" id="ARBA00023136"/>
    </source>
</evidence>
<reference evidence="11 12" key="1">
    <citation type="submission" date="2016-12" db="EMBL/GenBank/DDBJ databases">
        <title>Candidatus Reconcilibacillus cellulovorans genome.</title>
        <authorList>
            <person name="Kolinko S."/>
            <person name="Wu Y.-W."/>
            <person name="Tachea F."/>
            <person name="Denzel E."/>
            <person name="Hiras J."/>
            <person name="Baecker N."/>
            <person name="Chan L.J."/>
            <person name="Eichorst S.A."/>
            <person name="Frey D."/>
            <person name="Adams P.D."/>
            <person name="Pray T."/>
            <person name="Tanjore D."/>
            <person name="Petzold C.J."/>
            <person name="Gladden J.M."/>
            <person name="Simmons B.A."/>
            <person name="Singer S.W."/>
        </authorList>
    </citation>
    <scope>NUCLEOTIDE SEQUENCE [LARGE SCALE GENOMIC DNA]</scope>
    <source>
        <strain evidence="11">JTherm</strain>
    </source>
</reference>
<dbReference type="InterPro" id="IPR035906">
    <property type="entry name" value="MetI-like_sf"/>
</dbReference>
<dbReference type="AlphaFoldDB" id="A0A2A6DYU1"/>
<feature type="domain" description="ABC transmembrane type-1" evidence="10">
    <location>
        <begin position="90"/>
        <end position="270"/>
    </location>
</feature>
<protein>
    <submittedName>
        <fullName evidence="11">Nitrate ABC transporter, permease protein</fullName>
    </submittedName>
</protein>
<feature type="transmembrane region" description="Helical" evidence="9">
    <location>
        <begin position="138"/>
        <end position="161"/>
    </location>
</feature>
<dbReference type="GO" id="GO:0042918">
    <property type="term" value="P:alkanesulfonate transmembrane transport"/>
    <property type="evidence" value="ECO:0007669"/>
    <property type="project" value="UniProtKB-ARBA"/>
</dbReference>
<dbReference type="EMBL" id="MOXJ01000025">
    <property type="protein sequence ID" value="PDO09862.1"/>
    <property type="molecule type" value="Genomic_DNA"/>
</dbReference>
<keyword evidence="3" id="KW-1003">Cell membrane</keyword>
<dbReference type="InterPro" id="IPR005889">
    <property type="entry name" value="NtrB"/>
</dbReference>
<keyword evidence="2 9" id="KW-0813">Transport</keyword>
<keyword evidence="5 9" id="KW-0812">Transmembrane</keyword>
<keyword evidence="8 9" id="KW-0472">Membrane</keyword>
<dbReference type="FunFam" id="1.10.3720.10:FF:000003">
    <property type="entry name" value="Aliphatic sulfonate ABC transporter permease"/>
    <property type="match status" value="1"/>
</dbReference>
<feature type="transmembrane region" description="Helical" evidence="9">
    <location>
        <begin position="252"/>
        <end position="270"/>
    </location>
</feature>
<dbReference type="CDD" id="cd06261">
    <property type="entry name" value="TM_PBP2"/>
    <property type="match status" value="1"/>
</dbReference>
<evidence type="ECO:0000259" key="10">
    <source>
        <dbReference type="PROSITE" id="PS50928"/>
    </source>
</evidence>
<evidence type="ECO:0000313" key="12">
    <source>
        <dbReference type="Proteomes" id="UP000243688"/>
    </source>
</evidence>
<keyword evidence="4" id="KW-0997">Cell inner membrane</keyword>
<dbReference type="NCBIfam" id="TIGR01183">
    <property type="entry name" value="ntrB"/>
    <property type="match status" value="1"/>
</dbReference>
<dbReference type="PANTHER" id="PTHR30151">
    <property type="entry name" value="ALKANE SULFONATE ABC TRANSPORTER-RELATED, MEMBRANE SUBUNIT"/>
    <property type="match status" value="1"/>
</dbReference>
<evidence type="ECO:0000256" key="1">
    <source>
        <dbReference type="ARBA" id="ARBA00004429"/>
    </source>
</evidence>
<dbReference type="PROSITE" id="PS50928">
    <property type="entry name" value="ABC_TM1"/>
    <property type="match status" value="1"/>
</dbReference>
<feature type="transmembrane region" description="Helical" evidence="9">
    <location>
        <begin position="219"/>
        <end position="240"/>
    </location>
</feature>
<evidence type="ECO:0000256" key="7">
    <source>
        <dbReference type="ARBA" id="ARBA00023065"/>
    </source>
</evidence>
<evidence type="ECO:0000313" key="11">
    <source>
        <dbReference type="EMBL" id="PDO09862.1"/>
    </source>
</evidence>
<evidence type="ECO:0000256" key="2">
    <source>
        <dbReference type="ARBA" id="ARBA00022448"/>
    </source>
</evidence>